<dbReference type="SUPFAM" id="SSF54909">
    <property type="entry name" value="Dimeric alpha+beta barrel"/>
    <property type="match status" value="1"/>
</dbReference>
<dbReference type="KEGG" id="mgin:FRZ54_20030"/>
<dbReference type="Gene3D" id="3.30.70.100">
    <property type="match status" value="2"/>
</dbReference>
<evidence type="ECO:0000313" key="3">
    <source>
        <dbReference type="Proteomes" id="UP000321479"/>
    </source>
</evidence>
<organism evidence="2 3">
    <name type="scientific">Mucilaginibacter ginsenosidivorans</name>
    <dbReference type="NCBI Taxonomy" id="398053"/>
    <lineage>
        <taxon>Bacteria</taxon>
        <taxon>Pseudomonadati</taxon>
        <taxon>Bacteroidota</taxon>
        <taxon>Sphingobacteriia</taxon>
        <taxon>Sphingobacteriales</taxon>
        <taxon>Sphingobacteriaceae</taxon>
        <taxon>Mucilaginibacter</taxon>
    </lineage>
</organism>
<dbReference type="OrthoDB" id="192769at2"/>
<evidence type="ECO:0000313" key="2">
    <source>
        <dbReference type="EMBL" id="QEC64755.1"/>
    </source>
</evidence>
<evidence type="ECO:0000259" key="1">
    <source>
        <dbReference type="Pfam" id="PF07978"/>
    </source>
</evidence>
<protein>
    <submittedName>
        <fullName evidence="2">NIPSNAP family containing protein</fullName>
    </submittedName>
</protein>
<sequence length="261" mass="30443">MKTRYIKLLSISWLVVLGLAFTVNAQTPRYYYQIKVYHLKTQAQEDRLDNYFKNAYLPALHRAHITNVGVFKPVEQDTAEKKIYILIPYSTMTALENTDNNLLKDKKYLADGKDYIDVPFNDAPYNRIETIVLKAFPKAPVPEKPVLKAAKADRVYELRSYESPTEKYHINKVKMFNDGGETVLFKRLNFNAVFYADVISGSHMPNLMYMTTFESKADRDEHWQKFSNDEVWKKLSAAPEYQHNVSKADIIFLHPTEYSDF</sequence>
<proteinExistence type="predicted"/>
<dbReference type="Proteomes" id="UP000321479">
    <property type="component" value="Chromosome"/>
</dbReference>
<accession>A0A5B8V155</accession>
<dbReference type="InterPro" id="IPR012577">
    <property type="entry name" value="NIPSNAP"/>
</dbReference>
<dbReference type="RefSeq" id="WP_147033589.1">
    <property type="nucleotide sequence ID" value="NZ_CP042436.1"/>
</dbReference>
<dbReference type="InterPro" id="IPR011008">
    <property type="entry name" value="Dimeric_a/b-barrel"/>
</dbReference>
<keyword evidence="3" id="KW-1185">Reference proteome</keyword>
<feature type="domain" description="NIPSNAP" evidence="1">
    <location>
        <begin position="156"/>
        <end position="259"/>
    </location>
</feature>
<gene>
    <name evidence="2" type="ORF">FRZ54_20030</name>
</gene>
<dbReference type="EMBL" id="CP042436">
    <property type="protein sequence ID" value="QEC64755.1"/>
    <property type="molecule type" value="Genomic_DNA"/>
</dbReference>
<dbReference type="AlphaFoldDB" id="A0A5B8V155"/>
<reference evidence="2 3" key="1">
    <citation type="journal article" date="2017" name="Curr. Microbiol.">
        <title>Mucilaginibacter ginsenosidivorans sp. nov., Isolated from Soil of Ginseng Field.</title>
        <authorList>
            <person name="Kim M.M."/>
            <person name="Siddiqi M.Z."/>
            <person name="Im W.T."/>
        </authorList>
    </citation>
    <scope>NUCLEOTIDE SEQUENCE [LARGE SCALE GENOMIC DNA]</scope>
    <source>
        <strain evidence="2 3">Gsoil 3017</strain>
    </source>
</reference>
<dbReference type="Pfam" id="PF07978">
    <property type="entry name" value="NIPSNAP"/>
    <property type="match status" value="1"/>
</dbReference>
<name>A0A5B8V155_9SPHI</name>